<proteinExistence type="predicted"/>
<dbReference type="RefSeq" id="WP_124964894.1">
    <property type="nucleotide sequence ID" value="NZ_RRAZ01000013.1"/>
</dbReference>
<comment type="caution">
    <text evidence="1">The sequence shown here is derived from an EMBL/GenBank/DDBJ whole genome shotgun (WGS) entry which is preliminary data.</text>
</comment>
<accession>A0A3P3DJT5</accession>
<evidence type="ECO:0000313" key="1">
    <source>
        <dbReference type="EMBL" id="RRH74435.1"/>
    </source>
</evidence>
<gene>
    <name evidence="1" type="ORF">EG244_10095</name>
</gene>
<organism evidence="1 2">
    <name type="scientific">Falsigemmobacter faecalis</name>
    <dbReference type="NCBI Taxonomy" id="2488730"/>
    <lineage>
        <taxon>Bacteria</taxon>
        <taxon>Pseudomonadati</taxon>
        <taxon>Pseudomonadota</taxon>
        <taxon>Alphaproteobacteria</taxon>
        <taxon>Rhodobacterales</taxon>
        <taxon>Paracoccaceae</taxon>
        <taxon>Falsigemmobacter</taxon>
    </lineage>
</organism>
<name>A0A3P3DJT5_9RHOB</name>
<dbReference type="Proteomes" id="UP000282125">
    <property type="component" value="Unassembled WGS sequence"/>
</dbReference>
<dbReference type="OrthoDB" id="9824749at2"/>
<sequence length="158" mass="17245">MLAIASLKSLFGPSAYRIYAEAIGRCPTTFLRNVSDASTVTNRLVLTTGALLEQLKASGTDPLAILTQCKTLYIPQMFNKSWLHATFEDVLGADAIPELSRTQGMSAEAVLRAVQKPGARYEPHFRLMALTMLALRAHGHPLQLMQHPQDRAALLTAA</sequence>
<dbReference type="EMBL" id="RRAZ01000013">
    <property type="protein sequence ID" value="RRH74435.1"/>
    <property type="molecule type" value="Genomic_DNA"/>
</dbReference>
<dbReference type="AlphaFoldDB" id="A0A3P3DJT5"/>
<reference evidence="1 2" key="1">
    <citation type="submission" date="2018-11" db="EMBL/GenBank/DDBJ databases">
        <title>Gemmobacter sp. nov., YIM 102744-1 draft genome.</title>
        <authorList>
            <person name="Li G."/>
            <person name="Jiang Y."/>
        </authorList>
    </citation>
    <scope>NUCLEOTIDE SEQUENCE [LARGE SCALE GENOMIC DNA]</scope>
    <source>
        <strain evidence="1 2">YIM 102744-1</strain>
    </source>
</reference>
<evidence type="ECO:0000313" key="2">
    <source>
        <dbReference type="Proteomes" id="UP000282125"/>
    </source>
</evidence>
<keyword evidence="2" id="KW-1185">Reference proteome</keyword>
<protein>
    <submittedName>
        <fullName evidence="1">Uncharacterized protein</fullName>
    </submittedName>
</protein>